<proteinExistence type="predicted"/>
<dbReference type="InParanoid" id="F0ZNZ0"/>
<protein>
    <recommendedName>
        <fullName evidence="2">OTU domain-containing protein</fullName>
    </recommendedName>
</protein>
<feature type="compositionally biased region" description="Low complexity" evidence="1">
    <location>
        <begin position="50"/>
        <end position="96"/>
    </location>
</feature>
<feature type="domain" description="OTU" evidence="2">
    <location>
        <begin position="206"/>
        <end position="339"/>
    </location>
</feature>
<organism evidence="3 4">
    <name type="scientific">Dictyostelium purpureum</name>
    <name type="common">Slime mold</name>
    <dbReference type="NCBI Taxonomy" id="5786"/>
    <lineage>
        <taxon>Eukaryota</taxon>
        <taxon>Amoebozoa</taxon>
        <taxon>Evosea</taxon>
        <taxon>Eumycetozoa</taxon>
        <taxon>Dictyostelia</taxon>
        <taxon>Dictyosteliales</taxon>
        <taxon>Dictyosteliaceae</taxon>
        <taxon>Dictyostelium</taxon>
    </lineage>
</organism>
<dbReference type="Gene3D" id="3.90.70.80">
    <property type="match status" value="1"/>
</dbReference>
<evidence type="ECO:0000313" key="4">
    <source>
        <dbReference type="Proteomes" id="UP000001064"/>
    </source>
</evidence>
<evidence type="ECO:0000313" key="3">
    <source>
        <dbReference type="EMBL" id="EGC34334.1"/>
    </source>
</evidence>
<feature type="compositionally biased region" description="Low complexity" evidence="1">
    <location>
        <begin position="120"/>
        <end position="171"/>
    </location>
</feature>
<evidence type="ECO:0000259" key="2">
    <source>
        <dbReference type="PROSITE" id="PS50802"/>
    </source>
</evidence>
<dbReference type="EMBL" id="GL871101">
    <property type="protein sequence ID" value="EGC34334.1"/>
    <property type="molecule type" value="Genomic_DNA"/>
</dbReference>
<dbReference type="PANTHER" id="PTHR12419:SF11">
    <property type="entry name" value="OTU DOMAIN-CONTAINING PROTEIN DDB_G0284757"/>
    <property type="match status" value="1"/>
</dbReference>
<dbReference type="InterPro" id="IPR003323">
    <property type="entry name" value="OTU_dom"/>
</dbReference>
<dbReference type="RefSeq" id="XP_003289127.1">
    <property type="nucleotide sequence ID" value="XM_003289079.1"/>
</dbReference>
<name>F0ZNZ0_DICPU</name>
<dbReference type="GO" id="GO:0004843">
    <property type="term" value="F:cysteine-type deubiquitinase activity"/>
    <property type="evidence" value="ECO:0000318"/>
    <property type="project" value="GO_Central"/>
</dbReference>
<dbReference type="SUPFAM" id="SSF54001">
    <property type="entry name" value="Cysteine proteinases"/>
    <property type="match status" value="1"/>
</dbReference>
<feature type="region of interest" description="Disordered" evidence="1">
    <location>
        <begin position="1"/>
        <end position="22"/>
    </location>
</feature>
<dbReference type="CDD" id="cd22758">
    <property type="entry name" value="OTU_232R-like"/>
    <property type="match status" value="1"/>
</dbReference>
<gene>
    <name evidence="3" type="ORF">DICPUDRAFT_79899</name>
</gene>
<dbReference type="KEGG" id="dpp:DICPUDRAFT_79899"/>
<dbReference type="OrthoDB" id="19054at2759"/>
<dbReference type="InterPro" id="IPR050704">
    <property type="entry name" value="Peptidase_C85-like"/>
</dbReference>
<keyword evidence="4" id="KW-1185">Reference proteome</keyword>
<dbReference type="AlphaFoldDB" id="F0ZNZ0"/>
<dbReference type="PROSITE" id="PS50802">
    <property type="entry name" value="OTU"/>
    <property type="match status" value="1"/>
</dbReference>
<dbReference type="Pfam" id="PF02338">
    <property type="entry name" value="OTU"/>
    <property type="match status" value="1"/>
</dbReference>
<dbReference type="InterPro" id="IPR038765">
    <property type="entry name" value="Papain-like_cys_pep_sf"/>
</dbReference>
<feature type="compositionally biased region" description="Polar residues" evidence="1">
    <location>
        <begin position="172"/>
        <end position="182"/>
    </location>
</feature>
<feature type="region of interest" description="Disordered" evidence="1">
    <location>
        <begin position="116"/>
        <end position="182"/>
    </location>
</feature>
<dbReference type="Proteomes" id="UP000001064">
    <property type="component" value="Unassembled WGS sequence"/>
</dbReference>
<dbReference type="eggNOG" id="KOG2605">
    <property type="taxonomic scope" value="Eukaryota"/>
</dbReference>
<dbReference type="FunFam" id="3.90.70.80:FF:000012">
    <property type="entry name" value="OTU domain-containing protein DDB_G0284757"/>
    <property type="match status" value="1"/>
</dbReference>
<reference evidence="4" key="1">
    <citation type="journal article" date="2011" name="Genome Biol.">
        <title>Comparative genomics of the social amoebae Dictyostelium discoideum and Dictyostelium purpureum.</title>
        <authorList>
            <consortium name="US DOE Joint Genome Institute (JGI-PGF)"/>
            <person name="Sucgang R."/>
            <person name="Kuo A."/>
            <person name="Tian X."/>
            <person name="Salerno W."/>
            <person name="Parikh A."/>
            <person name="Feasley C.L."/>
            <person name="Dalin E."/>
            <person name="Tu H."/>
            <person name="Huang E."/>
            <person name="Barry K."/>
            <person name="Lindquist E."/>
            <person name="Shapiro H."/>
            <person name="Bruce D."/>
            <person name="Schmutz J."/>
            <person name="Salamov A."/>
            <person name="Fey P."/>
            <person name="Gaudet P."/>
            <person name="Anjard C."/>
            <person name="Babu M.M."/>
            <person name="Basu S."/>
            <person name="Bushmanova Y."/>
            <person name="van der Wel H."/>
            <person name="Katoh-Kurasawa M."/>
            <person name="Dinh C."/>
            <person name="Coutinho P.M."/>
            <person name="Saito T."/>
            <person name="Elias M."/>
            <person name="Schaap P."/>
            <person name="Kay R.R."/>
            <person name="Henrissat B."/>
            <person name="Eichinger L."/>
            <person name="Rivero F."/>
            <person name="Putnam N.H."/>
            <person name="West C.M."/>
            <person name="Loomis W.F."/>
            <person name="Chisholm R.L."/>
            <person name="Shaulsky G."/>
            <person name="Strassmann J.E."/>
            <person name="Queller D.C."/>
            <person name="Kuspa A."/>
            <person name="Grigoriev I.V."/>
        </authorList>
    </citation>
    <scope>NUCLEOTIDE SEQUENCE [LARGE SCALE GENOMIC DNA]</scope>
    <source>
        <strain evidence="4">QSDP1</strain>
    </source>
</reference>
<feature type="region of interest" description="Disordered" evidence="1">
    <location>
        <begin position="36"/>
        <end position="101"/>
    </location>
</feature>
<dbReference type="PANTHER" id="PTHR12419">
    <property type="entry name" value="OTU DOMAIN CONTAINING PROTEIN"/>
    <property type="match status" value="1"/>
</dbReference>
<dbReference type="VEuPathDB" id="AmoebaDB:DICPUDRAFT_79899"/>
<sequence length="340" mass="39272">MVINKDLCEKSKNHKHEDNYYQRDECNDFFYDDEYYEAYHKNNNPPPPQQQQNPPQSSQQQQPPQSQSPPQSSQQQQNPPQSSQQQQPPQSSQPQPKHTSSIPDYKKLFRAMDEYEKLQQEQSESPSQHQHQHQQQHQQHQQQHQHQAKPSTQQQNQPQQQSTPNINSQIIDSQGQNSEPMDINSSVADYAALSRLYDRLELYNLENSRDIPGDGNCQMYALSDQIFGDLNHGPEIRRAIVAWLRNNKNFTLKNGAKLCQFANTNNWDRYCDRMSRNGTWGDHLTLLAASELLKSQITIISSVQSESGSLIEIIPSSIHNSREILLSHHAKHYGSLRSKP</sequence>
<accession>F0ZNZ0</accession>
<evidence type="ECO:0000256" key="1">
    <source>
        <dbReference type="SAM" id="MobiDB-lite"/>
    </source>
</evidence>
<dbReference type="GeneID" id="10500037"/>